<evidence type="ECO:0000313" key="7">
    <source>
        <dbReference type="EMBL" id="GGI66210.1"/>
    </source>
</evidence>
<evidence type="ECO:0000256" key="4">
    <source>
        <dbReference type="ARBA" id="ARBA00022989"/>
    </source>
</evidence>
<comment type="caution">
    <text evidence="7">The sequence shown here is derived from an EMBL/GenBank/DDBJ whole genome shotgun (WGS) entry which is preliminary data.</text>
</comment>
<evidence type="ECO:0000256" key="1">
    <source>
        <dbReference type="ARBA" id="ARBA00004141"/>
    </source>
</evidence>
<evidence type="ECO:0000313" key="8">
    <source>
        <dbReference type="Proteomes" id="UP000622610"/>
    </source>
</evidence>
<feature type="transmembrane region" description="Helical" evidence="6">
    <location>
        <begin position="91"/>
        <end position="116"/>
    </location>
</feature>
<dbReference type="Pfam" id="PF03649">
    <property type="entry name" value="UPF0014"/>
    <property type="match status" value="1"/>
</dbReference>
<feature type="transmembrane region" description="Helical" evidence="6">
    <location>
        <begin position="122"/>
        <end position="142"/>
    </location>
</feature>
<dbReference type="AlphaFoldDB" id="A0A917JI15"/>
<dbReference type="PANTHER" id="PTHR30028">
    <property type="entry name" value="UPF0014 INNER MEMBRANE PROTEIN YBBM-RELATED"/>
    <property type="match status" value="1"/>
</dbReference>
<evidence type="ECO:0000256" key="5">
    <source>
        <dbReference type="ARBA" id="ARBA00023136"/>
    </source>
</evidence>
<sequence length="261" mass="28948">MNQLAVNNLSLFFSFALVMIAVFISQKEKLELSKDIFFSVIRAVLQLAIVGYVLKYLFQVNNVVLTASMSFFIVLNAAWNAHKRNPHFIKNYWETLLAITVSTYITMGILIVSGAIKFIPSQVIPISGMIASNSMVAIGLCYRNLASKFHDQRQQVLEKLALGATIKQASQPILRESIKVAMQPTIDSAKTVGLVSLPGMMSGLIFAGVDPVHAIKYQIMVTFMLLSTTSLGSIIAGYLGYKKYFNQQLQFVDAIKKETHV</sequence>
<feature type="transmembrane region" description="Helical" evidence="6">
    <location>
        <begin position="215"/>
        <end position="241"/>
    </location>
</feature>
<comment type="similarity">
    <text evidence="2">Belongs to the UPF0014 family.</text>
</comment>
<feature type="transmembrane region" description="Helical" evidence="6">
    <location>
        <begin position="191"/>
        <end position="209"/>
    </location>
</feature>
<reference evidence="7" key="2">
    <citation type="submission" date="2020-09" db="EMBL/GenBank/DDBJ databases">
        <authorList>
            <person name="Sun Q."/>
            <person name="Sedlacek I."/>
        </authorList>
    </citation>
    <scope>NUCLEOTIDE SEQUENCE</scope>
    <source>
        <strain evidence="7">CCM 8433</strain>
    </source>
</reference>
<dbReference type="InterPro" id="IPR005226">
    <property type="entry name" value="UPF0014_fam"/>
</dbReference>
<evidence type="ECO:0000256" key="3">
    <source>
        <dbReference type="ARBA" id="ARBA00022692"/>
    </source>
</evidence>
<proteinExistence type="inferred from homology"/>
<keyword evidence="5 6" id="KW-0472">Membrane</keyword>
<evidence type="ECO:0000256" key="2">
    <source>
        <dbReference type="ARBA" id="ARBA00005268"/>
    </source>
</evidence>
<accession>A0A917JI15</accession>
<keyword evidence="8" id="KW-1185">Reference proteome</keyword>
<comment type="subcellular location">
    <subcellularLocation>
        <location evidence="1">Membrane</location>
        <topology evidence="1">Multi-pass membrane protein</topology>
    </subcellularLocation>
</comment>
<reference evidence="7" key="1">
    <citation type="journal article" date="2014" name="Int. J. Syst. Evol. Microbiol.">
        <title>Complete genome sequence of Corynebacterium casei LMG S-19264T (=DSM 44701T), isolated from a smear-ripened cheese.</title>
        <authorList>
            <consortium name="US DOE Joint Genome Institute (JGI-PGF)"/>
            <person name="Walter F."/>
            <person name="Albersmeier A."/>
            <person name="Kalinowski J."/>
            <person name="Ruckert C."/>
        </authorList>
    </citation>
    <scope>NUCLEOTIDE SEQUENCE</scope>
    <source>
        <strain evidence="7">CCM 8433</strain>
    </source>
</reference>
<gene>
    <name evidence="7" type="ORF">GCM10011482_18640</name>
</gene>
<evidence type="ECO:0000256" key="6">
    <source>
        <dbReference type="SAM" id="Phobius"/>
    </source>
</evidence>
<keyword evidence="4 6" id="KW-1133">Transmembrane helix</keyword>
<feature type="transmembrane region" description="Helical" evidence="6">
    <location>
        <begin position="60"/>
        <end position="79"/>
    </location>
</feature>
<organism evidence="7 8">
    <name type="scientific">Enterococcus alcedinis</name>
    <dbReference type="NCBI Taxonomy" id="1274384"/>
    <lineage>
        <taxon>Bacteria</taxon>
        <taxon>Bacillati</taxon>
        <taxon>Bacillota</taxon>
        <taxon>Bacilli</taxon>
        <taxon>Lactobacillales</taxon>
        <taxon>Enterococcaceae</taxon>
        <taxon>Enterococcus</taxon>
    </lineage>
</organism>
<keyword evidence="3 6" id="KW-0812">Transmembrane</keyword>
<dbReference type="EMBL" id="BMDT01000009">
    <property type="protein sequence ID" value="GGI66210.1"/>
    <property type="molecule type" value="Genomic_DNA"/>
</dbReference>
<dbReference type="RefSeq" id="WP_188368043.1">
    <property type="nucleotide sequence ID" value="NZ_BMDT01000009.1"/>
</dbReference>
<name>A0A917JI15_9ENTE</name>
<dbReference type="PANTHER" id="PTHR30028:SF0">
    <property type="entry name" value="PROTEIN ALUMINUM SENSITIVE 3"/>
    <property type="match status" value="1"/>
</dbReference>
<dbReference type="Proteomes" id="UP000622610">
    <property type="component" value="Unassembled WGS sequence"/>
</dbReference>
<dbReference type="GO" id="GO:0005886">
    <property type="term" value="C:plasma membrane"/>
    <property type="evidence" value="ECO:0007669"/>
    <property type="project" value="TreeGrafter"/>
</dbReference>
<protein>
    <submittedName>
        <fullName evidence="7">Iron export ABC transporter permease subunit FetB</fullName>
    </submittedName>
</protein>
<feature type="transmembrane region" description="Helical" evidence="6">
    <location>
        <begin position="6"/>
        <end position="24"/>
    </location>
</feature>